<dbReference type="Proteomes" id="UP000016480">
    <property type="component" value="Unassembled WGS sequence"/>
</dbReference>
<organism evidence="2 3">
    <name type="scientific">Pseudoalteromonas rubra</name>
    <dbReference type="NCBI Taxonomy" id="43658"/>
    <lineage>
        <taxon>Bacteria</taxon>
        <taxon>Pseudomonadati</taxon>
        <taxon>Pseudomonadota</taxon>
        <taxon>Gammaproteobacteria</taxon>
        <taxon>Alteromonadales</taxon>
        <taxon>Pseudoalteromonadaceae</taxon>
        <taxon>Pseudoalteromonas</taxon>
    </lineage>
</organism>
<protein>
    <submittedName>
        <fullName evidence="2">Uncharacterized protein</fullName>
    </submittedName>
</protein>
<evidence type="ECO:0000313" key="3">
    <source>
        <dbReference type="Proteomes" id="UP000016480"/>
    </source>
</evidence>
<comment type="caution">
    <text evidence="2">The sequence shown here is derived from an EMBL/GenBank/DDBJ whole genome shotgun (WGS) entry which is preliminary data.</text>
</comment>
<dbReference type="EMBL" id="AHCD03000016">
    <property type="protein sequence ID" value="KAF7789061.1"/>
    <property type="molecule type" value="Genomic_DNA"/>
</dbReference>
<dbReference type="EMBL" id="AHCD03000044">
    <property type="protein sequence ID" value="KAF7781581.1"/>
    <property type="molecule type" value="Genomic_DNA"/>
</dbReference>
<proteinExistence type="predicted"/>
<evidence type="ECO:0000313" key="2">
    <source>
        <dbReference type="EMBL" id="KAF7789061.1"/>
    </source>
</evidence>
<sequence length="328" mass="36909">MTNSTNEINWKVTTNSEWDIAFQKIISYLWDNKERVLANAGENRLFYIMKNLGISNIREYTHFNKDGSASHGVSLLSNLTGKDASQQYSIINICERNEDSRTPIYDSSTFWSSKNGWRNLLIDLEVKLPPHSINAERSSVLSDYISMQRFFPFSQLFHYPASSTSSEHTPLNLKIDALVDSNSSHKASGYSNINSAIGSNEVENSDRGGSEGVDDDYSWLHFVPRLISYNWALSTTECIDPVTKPNLRDYPVLLENLGYKVADELNIYLSYASKEPATEEAGEKVYNVNEYTSTLFIDLPAPDYSEDVSPMALADLVAARANQPFTST</sequence>
<reference evidence="2" key="2">
    <citation type="submission" date="2015-06" db="EMBL/GenBank/DDBJ databases">
        <title>Genome sequence of Pseudoalteromonas rubra.</title>
        <authorList>
            <person name="Xie B.-B."/>
            <person name="Rong J.-C."/>
            <person name="Qin Q.-L."/>
            <person name="Zhang Y.-Z."/>
        </authorList>
    </citation>
    <scope>NUCLEOTIDE SEQUENCE</scope>
    <source>
        <strain evidence="2">DSM 6842</strain>
    </source>
</reference>
<gene>
    <name evidence="2" type="ORF">PRUB_a5387</name>
    <name evidence="1" type="ORF">PRUB_b0847</name>
</gene>
<dbReference type="AlphaFoldDB" id="A0A8T0CID5"/>
<dbReference type="GeneID" id="61360462"/>
<accession>A0A8T0CID5</accession>
<evidence type="ECO:0000313" key="1">
    <source>
        <dbReference type="EMBL" id="KAF7781581.1"/>
    </source>
</evidence>
<dbReference type="RefSeq" id="WP_010380434.1">
    <property type="nucleotide sequence ID" value="NZ_AHCD03000016.1"/>
</dbReference>
<reference evidence="2 3" key="1">
    <citation type="journal article" date="2012" name="J. Bacteriol.">
        <title>Genome sequence of the cycloprodigiosin-producing bacterial strain Pseudoalteromonas rubra ATCC 29570(T).</title>
        <authorList>
            <person name="Xie B.B."/>
            <person name="Shu Y.L."/>
            <person name="Qin Q.L."/>
            <person name="Rong J.C."/>
            <person name="Zhang X.Y."/>
            <person name="Chen X.L."/>
            <person name="Zhou B.C."/>
            <person name="Zhang Y.Z."/>
        </authorList>
    </citation>
    <scope>NUCLEOTIDE SEQUENCE [LARGE SCALE GENOMIC DNA]</scope>
    <source>
        <strain evidence="2 3">DSM 6842</strain>
    </source>
</reference>
<name>A0A8T0CID5_9GAMM</name>